<dbReference type="GO" id="GO:0005737">
    <property type="term" value="C:cytoplasm"/>
    <property type="evidence" value="ECO:0007669"/>
    <property type="project" value="UniProtKB-SubCell"/>
</dbReference>
<dbReference type="InterPro" id="IPR000904">
    <property type="entry name" value="Sec7_dom"/>
</dbReference>
<dbReference type="OrthoDB" id="2157641at2759"/>
<dbReference type="PROSITE" id="PS50190">
    <property type="entry name" value="SEC7"/>
    <property type="match status" value="1"/>
</dbReference>
<dbReference type="InterPro" id="IPR056468">
    <property type="entry name" value="PH_GEF_YEL1"/>
</dbReference>
<dbReference type="OMA" id="EGRIFIF"/>
<feature type="region of interest" description="Disordered" evidence="11">
    <location>
        <begin position="261"/>
        <end position="330"/>
    </location>
</feature>
<dbReference type="GO" id="GO:0005934">
    <property type="term" value="C:cellular bud tip"/>
    <property type="evidence" value="ECO:0007669"/>
    <property type="project" value="UniProtKB-SubCell"/>
</dbReference>
<evidence type="ECO:0000256" key="5">
    <source>
        <dbReference type="ARBA" id="ARBA00022490"/>
    </source>
</evidence>
<name>G8BTF9_TETPH</name>
<dbReference type="HOGENOM" id="CLU_017717_0_0_1"/>
<dbReference type="Proteomes" id="UP000005666">
    <property type="component" value="Chromosome 5"/>
</dbReference>
<dbReference type="KEGG" id="tpf:TPHA_0E00930"/>
<dbReference type="GO" id="GO:0051666">
    <property type="term" value="P:actin cortical patch localization"/>
    <property type="evidence" value="ECO:0007669"/>
    <property type="project" value="EnsemblFungi"/>
</dbReference>
<gene>
    <name evidence="13" type="primary">TPHA0E00930</name>
    <name evidence="13" type="ordered locus">TPHA_0E00930</name>
</gene>
<dbReference type="SUPFAM" id="SSF48425">
    <property type="entry name" value="Sec7 domain"/>
    <property type="match status" value="1"/>
</dbReference>
<evidence type="ECO:0000256" key="1">
    <source>
        <dbReference type="ARBA" id="ARBA00004202"/>
    </source>
</evidence>
<evidence type="ECO:0000313" key="14">
    <source>
        <dbReference type="Proteomes" id="UP000005666"/>
    </source>
</evidence>
<evidence type="ECO:0000256" key="3">
    <source>
        <dbReference type="ARBA" id="ARBA00004496"/>
    </source>
</evidence>
<keyword evidence="14" id="KW-1185">Reference proteome</keyword>
<dbReference type="GeneID" id="11531207"/>
<evidence type="ECO:0000256" key="6">
    <source>
        <dbReference type="ARBA" id="ARBA00022658"/>
    </source>
</evidence>
<dbReference type="eggNOG" id="KOG0929">
    <property type="taxonomic scope" value="Eukaryota"/>
</dbReference>
<dbReference type="EMBL" id="HE612860">
    <property type="protein sequence ID" value="CCE63187.1"/>
    <property type="molecule type" value="Genomic_DNA"/>
</dbReference>
<evidence type="ECO:0000259" key="12">
    <source>
        <dbReference type="PROSITE" id="PS50190"/>
    </source>
</evidence>
<dbReference type="Pfam" id="PF23633">
    <property type="entry name" value="PH_GEF_YEL1"/>
    <property type="match status" value="1"/>
</dbReference>
<evidence type="ECO:0000256" key="9">
    <source>
        <dbReference type="ARBA" id="ARBA00038404"/>
    </source>
</evidence>
<protein>
    <recommendedName>
        <fullName evidence="10">Guanine-nucleotide exchange factor YEL1</fullName>
    </recommendedName>
</protein>
<feature type="compositionally biased region" description="Basic and acidic residues" evidence="11">
    <location>
        <begin position="443"/>
        <end position="452"/>
    </location>
</feature>
<dbReference type="Pfam" id="PF01369">
    <property type="entry name" value="Sec7"/>
    <property type="match status" value="1"/>
</dbReference>
<dbReference type="GO" id="GO:0008104">
    <property type="term" value="P:intracellular protein localization"/>
    <property type="evidence" value="ECO:0007669"/>
    <property type="project" value="EnsemblFungi"/>
</dbReference>
<dbReference type="InterPro" id="IPR035999">
    <property type="entry name" value="Sec7_dom_sf"/>
</dbReference>
<evidence type="ECO:0000256" key="2">
    <source>
        <dbReference type="ARBA" id="ARBA00004266"/>
    </source>
</evidence>
<keyword evidence="5" id="KW-0963">Cytoplasm</keyword>
<dbReference type="GO" id="GO:0005085">
    <property type="term" value="F:guanyl-nucleotide exchange factor activity"/>
    <property type="evidence" value="ECO:0007669"/>
    <property type="project" value="UniProtKB-KW"/>
</dbReference>
<dbReference type="Gene3D" id="1.10.1000.11">
    <property type="entry name" value="Arf Nucleotide-binding Site Opener,domain 2"/>
    <property type="match status" value="1"/>
</dbReference>
<dbReference type="GO" id="GO:0005935">
    <property type="term" value="C:cellular bud neck"/>
    <property type="evidence" value="ECO:0007669"/>
    <property type="project" value="UniProtKB-SubCell"/>
</dbReference>
<dbReference type="GO" id="GO:0005886">
    <property type="term" value="C:plasma membrane"/>
    <property type="evidence" value="ECO:0007669"/>
    <property type="project" value="UniProtKB-SubCell"/>
</dbReference>
<comment type="subcellular location">
    <subcellularLocation>
        <location evidence="2">Bud neck</location>
    </subcellularLocation>
    <subcellularLocation>
        <location evidence="8">Bud tip</location>
    </subcellularLocation>
    <subcellularLocation>
        <location evidence="1">Cell membrane</location>
        <topology evidence="1">Peripheral membrane protein</topology>
    </subcellularLocation>
    <subcellularLocation>
        <location evidence="3">Cytoplasm</location>
    </subcellularLocation>
</comment>
<feature type="compositionally biased region" description="Polar residues" evidence="11">
    <location>
        <begin position="287"/>
        <end position="299"/>
    </location>
</feature>
<keyword evidence="4" id="KW-1003">Cell membrane</keyword>
<evidence type="ECO:0000313" key="13">
    <source>
        <dbReference type="EMBL" id="CCE63187.1"/>
    </source>
</evidence>
<keyword evidence="6" id="KW-0344">Guanine-nucleotide releasing factor</keyword>
<evidence type="ECO:0000256" key="10">
    <source>
        <dbReference type="ARBA" id="ARBA00040041"/>
    </source>
</evidence>
<sequence>MSRFDRGRNLVEVEQRNASLTSIPNSLINSKRLKNRSESFFFTTSRESIPPNRSVTTSAIEPTKTGITDDKDYQIALEIFNFRYKKIDYKEYANFLGTSKNNKILKYYINLLEPFPHSLLALLEKLSERIYFIAEAQNIDRILEEVSIQYINFFTNVDSQPNVIGLWHFNYKIVHITLFSLLLMNSDLHNEENVKHQQKNKVSQYSVDTFLDNTIYAIKKEYFPDAPNREIDSLNLPNQDELVSELTSYFELNKNKPLSLFSKDGNKGEGGGGKNKNSKKKLEKEYTSISGGNNSLTVKGSSTNNRGTRSRRSSIYSLSHTRSPSLHSVNSAFSSKTTATSNSYGNQTSDFDIANTSADWKFHNNIPLSNLFHPEPFDSEFMHENFTYWFMDGIIMIASNSNHNKKLNRIYNNNSNNSNSNTDEASMRRLTSSSSLNSLATSTDKKNRDKSKFKSPQKLLFKFLRKSKKPTIFDEAITPSAFLNEKSTWSRAKVQISEGRIFIFKLHHMLNISTTNLLKIGDIEEFKKLSSSYVVHNLFNVLAELVQENVVIGQSPNSSNIVEARGNFMISIPNPLGKCKLLVLEFQTDTVEEAQLYVETINFWAARLTPVPSAQFELVSNEEYGWSSLLLSNPQKINKVPSISTWAPLLTSDLLCTEDDSIIDESPLQERIDQLTKFTTELEQLLDEHNNNKPKIIQIWSNTPSFDKIMDNWNHRYLFLNKQFEKQSIYLKALNKAKEIIPN</sequence>
<dbReference type="GO" id="GO:0032012">
    <property type="term" value="P:regulation of ARF protein signal transduction"/>
    <property type="evidence" value="ECO:0007669"/>
    <property type="project" value="InterPro"/>
</dbReference>
<organism evidence="13 14">
    <name type="scientific">Tetrapisispora phaffii (strain ATCC 24235 / CBS 4417 / NBRC 1672 / NRRL Y-8282 / UCD 70-5)</name>
    <name type="common">Yeast</name>
    <name type="synonym">Fabospora phaffii</name>
    <dbReference type="NCBI Taxonomy" id="1071381"/>
    <lineage>
        <taxon>Eukaryota</taxon>
        <taxon>Fungi</taxon>
        <taxon>Dikarya</taxon>
        <taxon>Ascomycota</taxon>
        <taxon>Saccharomycotina</taxon>
        <taxon>Saccharomycetes</taxon>
        <taxon>Saccharomycetales</taxon>
        <taxon>Saccharomycetaceae</taxon>
        <taxon>Tetrapisispora</taxon>
    </lineage>
</organism>
<feature type="region of interest" description="Disordered" evidence="11">
    <location>
        <begin position="409"/>
        <end position="453"/>
    </location>
</feature>
<feature type="compositionally biased region" description="Low complexity" evidence="11">
    <location>
        <begin position="430"/>
        <end position="442"/>
    </location>
</feature>
<evidence type="ECO:0000256" key="8">
    <source>
        <dbReference type="ARBA" id="ARBA00037853"/>
    </source>
</evidence>
<dbReference type="SMART" id="SM00222">
    <property type="entry name" value="Sec7"/>
    <property type="match status" value="1"/>
</dbReference>
<keyword evidence="7" id="KW-0472">Membrane</keyword>
<dbReference type="GO" id="GO:0010513">
    <property type="term" value="P:positive regulation of phosphatidylinositol biosynthetic process"/>
    <property type="evidence" value="ECO:0007669"/>
    <property type="project" value="EnsemblFungi"/>
</dbReference>
<comment type="similarity">
    <text evidence="9">Belongs to the YEL1 family.</text>
</comment>
<accession>G8BTF9</accession>
<feature type="compositionally biased region" description="Polar residues" evidence="11">
    <location>
        <begin position="315"/>
        <end position="330"/>
    </location>
</feature>
<evidence type="ECO:0000256" key="4">
    <source>
        <dbReference type="ARBA" id="ARBA00022475"/>
    </source>
</evidence>
<reference evidence="13 14" key="1">
    <citation type="journal article" date="2011" name="Proc. Natl. Acad. Sci. U.S.A.">
        <title>Evolutionary erosion of yeast sex chromosomes by mating-type switching accidents.</title>
        <authorList>
            <person name="Gordon J.L."/>
            <person name="Armisen D."/>
            <person name="Proux-Wera E."/>
            <person name="Oheigeartaigh S.S."/>
            <person name="Byrne K.P."/>
            <person name="Wolfe K.H."/>
        </authorList>
    </citation>
    <scope>NUCLEOTIDE SEQUENCE [LARGE SCALE GENOMIC DNA]</scope>
    <source>
        <strain evidence="14">ATCC 24235 / CBS 4417 / NBRC 1672 / NRRL Y-8282 / UCD 70-5</strain>
    </source>
</reference>
<evidence type="ECO:0000256" key="11">
    <source>
        <dbReference type="SAM" id="MobiDB-lite"/>
    </source>
</evidence>
<evidence type="ECO:0000256" key="7">
    <source>
        <dbReference type="ARBA" id="ARBA00023136"/>
    </source>
</evidence>
<dbReference type="RefSeq" id="XP_003685621.1">
    <property type="nucleotide sequence ID" value="XM_003685573.1"/>
</dbReference>
<dbReference type="STRING" id="1071381.G8BTF9"/>
<feature type="domain" description="SEC7" evidence="12">
    <location>
        <begin position="29"/>
        <end position="256"/>
    </location>
</feature>
<dbReference type="AlphaFoldDB" id="G8BTF9"/>
<proteinExistence type="inferred from homology"/>
<feature type="compositionally biased region" description="Low complexity" evidence="11">
    <location>
        <begin position="412"/>
        <end position="421"/>
    </location>
</feature>
<dbReference type="InterPro" id="IPR023394">
    <property type="entry name" value="Sec7_C_sf"/>
</dbReference>